<accession>A0A6J6BRB8</accession>
<proteinExistence type="predicted"/>
<dbReference type="GO" id="GO:0050661">
    <property type="term" value="F:NADP binding"/>
    <property type="evidence" value="ECO:0007669"/>
    <property type="project" value="InterPro"/>
</dbReference>
<keyword evidence="3" id="KW-0288">FMN</keyword>
<name>A0A6J6BRB8_9ZZZZ</name>
<dbReference type="SUPFAM" id="SSF51395">
    <property type="entry name" value="FMN-linked oxidoreductases"/>
    <property type="match status" value="1"/>
</dbReference>
<dbReference type="EMBL" id="CAEZSG010000118">
    <property type="protein sequence ID" value="CAB4541631.1"/>
    <property type="molecule type" value="Genomic_DNA"/>
</dbReference>
<keyword evidence="4" id="KW-0521">NADP</keyword>
<dbReference type="GO" id="GO:0010181">
    <property type="term" value="F:FMN binding"/>
    <property type="evidence" value="ECO:0007669"/>
    <property type="project" value="InterPro"/>
</dbReference>
<dbReference type="InterPro" id="IPR001155">
    <property type="entry name" value="OxRdtase_FMN_N"/>
</dbReference>
<dbReference type="AlphaFoldDB" id="A0A6J6BRB8"/>
<evidence type="ECO:0000256" key="2">
    <source>
        <dbReference type="ARBA" id="ARBA00022630"/>
    </source>
</evidence>
<dbReference type="GO" id="GO:0003959">
    <property type="term" value="F:NADPH dehydrogenase activity"/>
    <property type="evidence" value="ECO:0007669"/>
    <property type="project" value="InterPro"/>
</dbReference>
<evidence type="ECO:0000256" key="1">
    <source>
        <dbReference type="ARBA" id="ARBA00001917"/>
    </source>
</evidence>
<feature type="domain" description="NADH:flavin oxidoreductase/NADH oxidase N-terminal" evidence="6">
    <location>
        <begin position="6"/>
        <end position="341"/>
    </location>
</feature>
<reference evidence="7" key="1">
    <citation type="submission" date="2020-05" db="EMBL/GenBank/DDBJ databases">
        <authorList>
            <person name="Chiriac C."/>
            <person name="Salcher M."/>
            <person name="Ghai R."/>
            <person name="Kavagutti S V."/>
        </authorList>
    </citation>
    <scope>NUCLEOTIDE SEQUENCE</scope>
</reference>
<evidence type="ECO:0000256" key="4">
    <source>
        <dbReference type="ARBA" id="ARBA00022857"/>
    </source>
</evidence>
<dbReference type="CDD" id="cd02932">
    <property type="entry name" value="OYE_YqiM_FMN"/>
    <property type="match status" value="1"/>
</dbReference>
<dbReference type="InterPro" id="IPR013785">
    <property type="entry name" value="Aldolase_TIM"/>
</dbReference>
<keyword evidence="2" id="KW-0285">Flavoprotein</keyword>
<organism evidence="7">
    <name type="scientific">freshwater metagenome</name>
    <dbReference type="NCBI Taxonomy" id="449393"/>
    <lineage>
        <taxon>unclassified sequences</taxon>
        <taxon>metagenomes</taxon>
        <taxon>ecological metagenomes</taxon>
    </lineage>
</organism>
<dbReference type="PANTHER" id="PTHR43303:SF4">
    <property type="entry name" value="NADPH DEHYDROGENASE C23G7.10C-RELATED"/>
    <property type="match status" value="1"/>
</dbReference>
<dbReference type="Pfam" id="PF00724">
    <property type="entry name" value="Oxidored_FMN"/>
    <property type="match status" value="1"/>
</dbReference>
<comment type="cofactor">
    <cofactor evidence="1">
        <name>FMN</name>
        <dbReference type="ChEBI" id="CHEBI:58210"/>
    </cofactor>
</comment>
<protein>
    <submittedName>
        <fullName evidence="7">Unannotated protein</fullName>
    </submittedName>
</protein>
<dbReference type="InterPro" id="IPR044152">
    <property type="entry name" value="YqjM-like"/>
</dbReference>
<evidence type="ECO:0000259" key="6">
    <source>
        <dbReference type="Pfam" id="PF00724"/>
    </source>
</evidence>
<evidence type="ECO:0000256" key="3">
    <source>
        <dbReference type="ARBA" id="ARBA00022643"/>
    </source>
</evidence>
<gene>
    <name evidence="7" type="ORF">UFOPK1413_00764</name>
</gene>
<dbReference type="Gene3D" id="3.20.20.70">
    <property type="entry name" value="Aldolase class I"/>
    <property type="match status" value="1"/>
</dbReference>
<keyword evidence="5" id="KW-0560">Oxidoreductase</keyword>
<sequence>MSIPALFQPLTIRGVTFRNRIWLSPLCEYSAKTDGVPTDWHMVHLGSFAIGRAGLVMAEATSINAVGRISPHDVGIWNDEQVAAWKRVTDFIHSQGVVAGVQLAHAGRKGSTAPGWGADYEDSTPADKGGWQTVAPSARAFGSYDLPLELDHAGIDSVVSDWAAAARRAIAAGFDVVEIHAAHGYLLHQFLSPIANDRTDEYGGSLENRARLLRRVVVAVRETVGESVPLFVRFSATDWDERGITVDDVAIVAGWIHEDSADLVDTSSGGIAPGIPIPTGPGYQVEFADTIRRTAEMPTNAVGLITLPEQANEIVESGKADAVMLGRELMRDPHFALRASTALGYSLPYWPDQYLRAQP</sequence>
<dbReference type="PANTHER" id="PTHR43303">
    <property type="entry name" value="NADPH DEHYDROGENASE C23G7.10C-RELATED"/>
    <property type="match status" value="1"/>
</dbReference>
<evidence type="ECO:0000313" key="7">
    <source>
        <dbReference type="EMBL" id="CAB4541631.1"/>
    </source>
</evidence>
<evidence type="ECO:0000256" key="5">
    <source>
        <dbReference type="ARBA" id="ARBA00023002"/>
    </source>
</evidence>